<gene>
    <name evidence="1" type="ORF">Cvel_15351</name>
</gene>
<dbReference type="AlphaFoldDB" id="A0A0G4F6P2"/>
<accession>A0A0G4F6P2</accession>
<organism evidence="1">
    <name type="scientific">Chromera velia CCMP2878</name>
    <dbReference type="NCBI Taxonomy" id="1169474"/>
    <lineage>
        <taxon>Eukaryota</taxon>
        <taxon>Sar</taxon>
        <taxon>Alveolata</taxon>
        <taxon>Colpodellida</taxon>
        <taxon>Chromeraceae</taxon>
        <taxon>Chromera</taxon>
    </lineage>
</organism>
<protein>
    <submittedName>
        <fullName evidence="1">Uncharacterized protein</fullName>
    </submittedName>
</protein>
<dbReference type="EMBL" id="CDMZ01000145">
    <property type="protein sequence ID" value="CEM07787.1"/>
    <property type="molecule type" value="Genomic_DNA"/>
</dbReference>
<reference evidence="1" key="1">
    <citation type="submission" date="2014-11" db="EMBL/GenBank/DDBJ databases">
        <authorList>
            <person name="Otto D Thomas"/>
            <person name="Naeem Raeece"/>
        </authorList>
    </citation>
    <scope>NUCLEOTIDE SEQUENCE</scope>
</reference>
<name>A0A0G4F6P2_9ALVE</name>
<sequence length="111" mass="12450">MDAVHACLPVLSVLPCCSRFLSAAEEQREKRLVQRIHSRKERRQLGRLTGEAKYLAAFEGRHFPSEPLSEGVLRLTSSGRSYTLPHLWTPVSVGGTSTYGCSGERWVLSHR</sequence>
<dbReference type="VEuPathDB" id="CryptoDB:Cvel_15351"/>
<proteinExistence type="predicted"/>
<evidence type="ECO:0000313" key="1">
    <source>
        <dbReference type="EMBL" id="CEM07787.1"/>
    </source>
</evidence>